<evidence type="ECO:0000313" key="6">
    <source>
        <dbReference type="Proteomes" id="UP001152797"/>
    </source>
</evidence>
<feature type="transmembrane region" description="Helical" evidence="2">
    <location>
        <begin position="471"/>
        <end position="489"/>
    </location>
</feature>
<feature type="transmembrane region" description="Helical" evidence="2">
    <location>
        <begin position="164"/>
        <end position="186"/>
    </location>
</feature>
<evidence type="ECO:0008006" key="7">
    <source>
        <dbReference type="Google" id="ProtNLM"/>
    </source>
</evidence>
<reference evidence="4" key="1">
    <citation type="submission" date="2022-10" db="EMBL/GenBank/DDBJ databases">
        <authorList>
            <person name="Chen Y."/>
            <person name="Dougan E. K."/>
            <person name="Chan C."/>
            <person name="Rhodes N."/>
            <person name="Thang M."/>
        </authorList>
    </citation>
    <scope>NUCLEOTIDE SEQUENCE</scope>
</reference>
<name>A0A9P1FTP8_9DINO</name>
<organism evidence="4">
    <name type="scientific">Cladocopium goreaui</name>
    <dbReference type="NCBI Taxonomy" id="2562237"/>
    <lineage>
        <taxon>Eukaryota</taxon>
        <taxon>Sar</taxon>
        <taxon>Alveolata</taxon>
        <taxon>Dinophyceae</taxon>
        <taxon>Suessiales</taxon>
        <taxon>Symbiodiniaceae</taxon>
        <taxon>Cladocopium</taxon>
    </lineage>
</organism>
<feature type="transmembrane region" description="Helical" evidence="2">
    <location>
        <begin position="276"/>
        <end position="294"/>
    </location>
</feature>
<feature type="transmembrane region" description="Helical" evidence="2">
    <location>
        <begin position="314"/>
        <end position="333"/>
    </location>
</feature>
<feature type="transmembrane region" description="Helical" evidence="2">
    <location>
        <begin position="913"/>
        <end position="935"/>
    </location>
</feature>
<feature type="transmembrane region" description="Helical" evidence="2">
    <location>
        <begin position="534"/>
        <end position="555"/>
    </location>
</feature>
<evidence type="ECO:0000256" key="2">
    <source>
        <dbReference type="SAM" id="Phobius"/>
    </source>
</evidence>
<dbReference type="AlphaFoldDB" id="A0A9P1FTP8"/>
<feature type="transmembrane region" description="Helical" evidence="2">
    <location>
        <begin position="495"/>
        <end position="513"/>
    </location>
</feature>
<dbReference type="Proteomes" id="UP001152797">
    <property type="component" value="Unassembled WGS sequence"/>
</dbReference>
<keyword evidence="6" id="KW-1185">Reference proteome</keyword>
<evidence type="ECO:0000313" key="4">
    <source>
        <dbReference type="EMBL" id="CAI3989224.1"/>
    </source>
</evidence>
<evidence type="ECO:0000256" key="3">
    <source>
        <dbReference type="SAM" id="SignalP"/>
    </source>
</evidence>
<proteinExistence type="predicted"/>
<dbReference type="EMBL" id="CAMXCT010001347">
    <property type="protein sequence ID" value="CAI3989224.1"/>
    <property type="molecule type" value="Genomic_DNA"/>
</dbReference>
<feature type="transmembrane region" description="Helical" evidence="2">
    <location>
        <begin position="354"/>
        <end position="371"/>
    </location>
</feature>
<keyword evidence="2" id="KW-0472">Membrane</keyword>
<dbReference type="EMBL" id="CAMXCT030001347">
    <property type="protein sequence ID" value="CAL4776536.1"/>
    <property type="molecule type" value="Genomic_DNA"/>
</dbReference>
<keyword evidence="2" id="KW-1133">Transmembrane helix</keyword>
<feature type="transmembrane region" description="Helical" evidence="2">
    <location>
        <begin position="97"/>
        <end position="117"/>
    </location>
</feature>
<dbReference type="InterPro" id="IPR027417">
    <property type="entry name" value="P-loop_NTPase"/>
</dbReference>
<gene>
    <name evidence="4" type="ORF">C1SCF055_LOCUS16315</name>
</gene>
<feature type="transmembrane region" description="Helical" evidence="2">
    <location>
        <begin position="129"/>
        <end position="149"/>
    </location>
</feature>
<dbReference type="OrthoDB" id="6334211at2759"/>
<feature type="chain" id="PRO_5043272416" description="Guanylate kinase-like domain-containing protein" evidence="3">
    <location>
        <begin position="26"/>
        <end position="1013"/>
    </location>
</feature>
<keyword evidence="2" id="KW-0812">Transmembrane</keyword>
<evidence type="ECO:0000256" key="1">
    <source>
        <dbReference type="SAM" id="MobiDB-lite"/>
    </source>
</evidence>
<keyword evidence="3" id="KW-0732">Signal</keyword>
<dbReference type="EMBL" id="CAMXCT020001347">
    <property type="protein sequence ID" value="CAL1142599.1"/>
    <property type="molecule type" value="Genomic_DNA"/>
</dbReference>
<feature type="region of interest" description="Disordered" evidence="1">
    <location>
        <begin position="948"/>
        <end position="1013"/>
    </location>
</feature>
<feature type="compositionally biased region" description="Low complexity" evidence="1">
    <location>
        <begin position="951"/>
        <end position="986"/>
    </location>
</feature>
<feature type="compositionally biased region" description="Low complexity" evidence="1">
    <location>
        <begin position="1002"/>
        <end position="1013"/>
    </location>
</feature>
<feature type="transmembrane region" description="Helical" evidence="2">
    <location>
        <begin position="847"/>
        <end position="865"/>
    </location>
</feature>
<dbReference type="SUPFAM" id="SSF52540">
    <property type="entry name" value="P-loop containing nucleoside triphosphate hydrolases"/>
    <property type="match status" value="1"/>
</dbReference>
<feature type="transmembrane region" description="Helical" evidence="2">
    <location>
        <begin position="575"/>
        <end position="595"/>
    </location>
</feature>
<comment type="caution">
    <text evidence="4">The sequence shown here is derived from an EMBL/GenBank/DDBJ whole genome shotgun (WGS) entry which is preliminary data.</text>
</comment>
<feature type="non-terminal residue" evidence="4">
    <location>
        <position position="1013"/>
    </location>
</feature>
<sequence>PKKWQLGLCVMVKLWPCWLLATAEAATHALHLSANGEVWDFPTEPSKRMVRHETRGPSAYLQQDRQDPDAVQILSNNTDRLEDYLSSLKREAAEANLGIALGLTGPLLCVIALFYMVSQSINQDLVTCTWQLLSGNIALFATVLTFMALKKVWKLLVGDQAEEMALIGDILAFLKFILLLIGVPFLRSKLEASSAAGRWLPALRTTGAYLIGFAGADCFANFLRLEPFSSGAGFYFLGMLLVFGVLSALLALAWRISQYGRPSDAAYEPEREAEQVDAAGFQIGFLMSMWLRFLVTGFLPGSKKEAHPLSSQDLAFLGGALLISMSIFALMMWKVRALADSTERKPIYRRIFRILTESSAMTMAWLLMYWVQWLFWYFHQNADGSHRSGRHAALMSLALSDLAVPKSGAISAGTRSVKRRGALGERAASLSVLALTLRRVATRAVSDSAPVLAAARRAKRRSEFERTKRQSLLDAAAVGLLGALLLYANNGQETAEGWLLGAVFAVLYLILLQQDVTVITVESNPFNLTNPFRILRFLLPFGLVVALGLQHALTVGPEEWWQNVTWQPGVNFTRVVAPSSLLGALLGYVVTSAVLPLRGLAETLPEARQLVKAVPGSLGVALELADAADTSQRVEEVVEDVEVVPVLLITGPRGCGKSTLAQQLMANDHRFQEPEWVATKPCSMGRQRLVSQSDFQALEQTRSLAVSYRPAGDDLEEVEVGLPAMSVLATAQNGACILDVDPPTARYILAYNFEPALSAAFPEKKTELRIVTVWVSMQSLDAIMQRNRRWLESQGLEGELLTDQLKALRSQVTSDMEWALTNGLDFTVLNDGTTAKATEEVLKASQAIVSTALVYAGLMALVFLAKRMGKQVSDFTELCNAFVLQTGFCWEMAIYVGLVDSTTKLRNPNSRRIAAIVWICFLLVMIIPAWFWYILPKAQKAADGKAEGDAAEGSAPKEAAPAAAAVPAAPAATTPATPAAPAAEEAPAPPATPTETKEEAPAAEAPAEEATTS</sequence>
<evidence type="ECO:0000313" key="5">
    <source>
        <dbReference type="EMBL" id="CAL4776536.1"/>
    </source>
</evidence>
<feature type="signal peptide" evidence="3">
    <location>
        <begin position="1"/>
        <end position="25"/>
    </location>
</feature>
<dbReference type="Gene3D" id="3.40.50.300">
    <property type="entry name" value="P-loop containing nucleotide triphosphate hydrolases"/>
    <property type="match status" value="1"/>
</dbReference>
<feature type="transmembrane region" description="Helical" evidence="2">
    <location>
        <begin position="235"/>
        <end position="256"/>
    </location>
</feature>
<accession>A0A9P1FTP8</accession>
<protein>
    <recommendedName>
        <fullName evidence="7">Guanylate kinase-like domain-containing protein</fullName>
    </recommendedName>
</protein>
<reference evidence="5 6" key="2">
    <citation type="submission" date="2024-05" db="EMBL/GenBank/DDBJ databases">
        <authorList>
            <person name="Chen Y."/>
            <person name="Shah S."/>
            <person name="Dougan E. K."/>
            <person name="Thang M."/>
            <person name="Chan C."/>
        </authorList>
    </citation>
    <scope>NUCLEOTIDE SEQUENCE [LARGE SCALE GENOMIC DNA]</scope>
</reference>